<feature type="compositionally biased region" description="Basic and acidic residues" evidence="1">
    <location>
        <begin position="107"/>
        <end position="119"/>
    </location>
</feature>
<name>A0A6A6SSZ7_9PLEO</name>
<feature type="region of interest" description="Disordered" evidence="1">
    <location>
        <begin position="92"/>
        <end position="142"/>
    </location>
</feature>
<organism evidence="2 3">
    <name type="scientific">Lophiostoma macrostomum CBS 122681</name>
    <dbReference type="NCBI Taxonomy" id="1314788"/>
    <lineage>
        <taxon>Eukaryota</taxon>
        <taxon>Fungi</taxon>
        <taxon>Dikarya</taxon>
        <taxon>Ascomycota</taxon>
        <taxon>Pezizomycotina</taxon>
        <taxon>Dothideomycetes</taxon>
        <taxon>Pleosporomycetidae</taxon>
        <taxon>Pleosporales</taxon>
        <taxon>Lophiostomataceae</taxon>
        <taxon>Lophiostoma</taxon>
    </lineage>
</organism>
<evidence type="ECO:0000256" key="1">
    <source>
        <dbReference type="SAM" id="MobiDB-lite"/>
    </source>
</evidence>
<feature type="compositionally biased region" description="Polar residues" evidence="1">
    <location>
        <begin position="120"/>
        <end position="141"/>
    </location>
</feature>
<keyword evidence="3" id="KW-1185">Reference proteome</keyword>
<gene>
    <name evidence="2" type="ORF">K491DRAFT_720534</name>
</gene>
<accession>A0A6A6SSZ7</accession>
<evidence type="ECO:0008006" key="4">
    <source>
        <dbReference type="Google" id="ProtNLM"/>
    </source>
</evidence>
<dbReference type="EMBL" id="MU004447">
    <property type="protein sequence ID" value="KAF2650672.1"/>
    <property type="molecule type" value="Genomic_DNA"/>
</dbReference>
<sequence>MPRVSPRNLTRSFHTRVNGLFKKSSELHGIDGQIKIAIFIEKPGFTPFVFTVEENDLSFPCGIEEFISTRHPVIRRPSHYLSLSEGISKGKAQIVEPSPPPPYLAPPRRDLSDVNEKTQELSQPSETAGSTGNSPYHTQGSPYPFFEMDWPGMATPPQYLRSISPHVGLGTLPSKRPSIG</sequence>
<evidence type="ECO:0000313" key="2">
    <source>
        <dbReference type="EMBL" id="KAF2650672.1"/>
    </source>
</evidence>
<protein>
    <recommendedName>
        <fullName evidence="4">MADS-box domain-containing protein</fullName>
    </recommendedName>
</protein>
<evidence type="ECO:0000313" key="3">
    <source>
        <dbReference type="Proteomes" id="UP000799324"/>
    </source>
</evidence>
<reference evidence="2" key="1">
    <citation type="journal article" date="2020" name="Stud. Mycol.">
        <title>101 Dothideomycetes genomes: a test case for predicting lifestyles and emergence of pathogens.</title>
        <authorList>
            <person name="Haridas S."/>
            <person name="Albert R."/>
            <person name="Binder M."/>
            <person name="Bloem J."/>
            <person name="Labutti K."/>
            <person name="Salamov A."/>
            <person name="Andreopoulos B."/>
            <person name="Baker S."/>
            <person name="Barry K."/>
            <person name="Bills G."/>
            <person name="Bluhm B."/>
            <person name="Cannon C."/>
            <person name="Castanera R."/>
            <person name="Culley D."/>
            <person name="Daum C."/>
            <person name="Ezra D."/>
            <person name="Gonzalez J."/>
            <person name="Henrissat B."/>
            <person name="Kuo A."/>
            <person name="Liang C."/>
            <person name="Lipzen A."/>
            <person name="Lutzoni F."/>
            <person name="Magnuson J."/>
            <person name="Mondo S."/>
            <person name="Nolan M."/>
            <person name="Ohm R."/>
            <person name="Pangilinan J."/>
            <person name="Park H.-J."/>
            <person name="Ramirez L."/>
            <person name="Alfaro M."/>
            <person name="Sun H."/>
            <person name="Tritt A."/>
            <person name="Yoshinaga Y."/>
            <person name="Zwiers L.-H."/>
            <person name="Turgeon B."/>
            <person name="Goodwin S."/>
            <person name="Spatafora J."/>
            <person name="Crous P."/>
            <person name="Grigoriev I."/>
        </authorList>
    </citation>
    <scope>NUCLEOTIDE SEQUENCE</scope>
    <source>
        <strain evidence="2">CBS 122681</strain>
    </source>
</reference>
<dbReference type="Proteomes" id="UP000799324">
    <property type="component" value="Unassembled WGS sequence"/>
</dbReference>
<dbReference type="AlphaFoldDB" id="A0A6A6SSZ7"/>
<dbReference type="OrthoDB" id="3794144at2759"/>
<proteinExistence type="predicted"/>